<feature type="domain" description="Fatty acid desaturase" evidence="1">
    <location>
        <begin position="181"/>
        <end position="389"/>
    </location>
</feature>
<dbReference type="Pfam" id="PF00487">
    <property type="entry name" value="FA_desaturase"/>
    <property type="match status" value="1"/>
</dbReference>
<dbReference type="OrthoDB" id="200948at2759"/>
<evidence type="ECO:0000259" key="1">
    <source>
        <dbReference type="Pfam" id="PF00487"/>
    </source>
</evidence>
<sequence length="460" mass="52550">MAFQRSIFDLLQASIEKITHCTAFEELCFMDDNSAVDTVGNRVEVEEVQLEQSFSSAIEQNLKTLNAVSKLDEVTQWKSLMTLGVTGAATDGVEEVALNKAALSESCTITSCHSGVEDLASGDSMLQLCLSFQSSFLVIQVHPEIKTLFGYDTRTKWMILVAWLVQMSSLWIVKDLTGLPLFLMAYCFNGVINHSFTLAIHEISHNLAFGASRPWANNMLGIFVNLPLGVPVFGSFKKYHREHHKYLSVDGVDTDLPTALEGWLFNRTWTKILWLFLQPLFYAFRPMAVYPRSFTAVEAVNVLCTVAFDALVVQIFGWKCLFFLIGSSLLTMGLHPMGAHFISEHYMFNKGFETYSYYGPFNYIMWNVGYHNEHHDFPNIPFTRLPEVKFQCPALLFLVQTYLEFLQLRKMAPEFYENLPTHDSMGRILFDWIFDPNIGPYTRLKRKQLGFVNWSTDPKL</sequence>
<evidence type="ECO:0000313" key="2">
    <source>
        <dbReference type="EMBL" id="CAD7272474.1"/>
    </source>
</evidence>
<keyword evidence="3" id="KW-1185">Reference proteome</keyword>
<name>A0A7R9BC94_9CRUS</name>
<dbReference type="PANTHER" id="PTHR12879">
    <property type="entry name" value="SPHINGOLIPID DELTA 4 DESATURASE/C-4 HYDROXYLASE PROTEIN DES2"/>
    <property type="match status" value="1"/>
</dbReference>
<dbReference type="Proteomes" id="UP000678499">
    <property type="component" value="Unassembled WGS sequence"/>
</dbReference>
<proteinExistence type="predicted"/>
<gene>
    <name evidence="2" type="ORF">NMOB1V02_LOCUS403</name>
</gene>
<reference evidence="2" key="1">
    <citation type="submission" date="2020-11" db="EMBL/GenBank/DDBJ databases">
        <authorList>
            <person name="Tran Van P."/>
        </authorList>
    </citation>
    <scope>NUCLEOTIDE SEQUENCE</scope>
</reference>
<dbReference type="AlphaFoldDB" id="A0A7R9BC94"/>
<dbReference type="GO" id="GO:0042284">
    <property type="term" value="F:sphingolipid delta-4 desaturase activity"/>
    <property type="evidence" value="ECO:0007669"/>
    <property type="project" value="InterPro"/>
</dbReference>
<dbReference type="EMBL" id="OA882071">
    <property type="protein sequence ID" value="CAD7272474.1"/>
    <property type="molecule type" value="Genomic_DNA"/>
</dbReference>
<evidence type="ECO:0000313" key="3">
    <source>
        <dbReference type="Proteomes" id="UP000678499"/>
    </source>
</evidence>
<feature type="non-terminal residue" evidence="2">
    <location>
        <position position="1"/>
    </location>
</feature>
<dbReference type="CDD" id="cd03508">
    <property type="entry name" value="Delta4-sphingolipid-FADS-like"/>
    <property type="match status" value="1"/>
</dbReference>
<protein>
    <recommendedName>
        <fullName evidence="1">Fatty acid desaturase domain-containing protein</fullName>
    </recommendedName>
</protein>
<dbReference type="GO" id="GO:0046513">
    <property type="term" value="P:ceramide biosynthetic process"/>
    <property type="evidence" value="ECO:0007669"/>
    <property type="project" value="TreeGrafter"/>
</dbReference>
<dbReference type="InterPro" id="IPR005804">
    <property type="entry name" value="FA_desaturase_dom"/>
</dbReference>
<organism evidence="2">
    <name type="scientific">Notodromas monacha</name>
    <dbReference type="NCBI Taxonomy" id="399045"/>
    <lineage>
        <taxon>Eukaryota</taxon>
        <taxon>Metazoa</taxon>
        <taxon>Ecdysozoa</taxon>
        <taxon>Arthropoda</taxon>
        <taxon>Crustacea</taxon>
        <taxon>Oligostraca</taxon>
        <taxon>Ostracoda</taxon>
        <taxon>Podocopa</taxon>
        <taxon>Podocopida</taxon>
        <taxon>Cypridocopina</taxon>
        <taxon>Cypridoidea</taxon>
        <taxon>Cyprididae</taxon>
        <taxon>Notodromas</taxon>
    </lineage>
</organism>
<dbReference type="EMBL" id="CAJPEX010000034">
    <property type="protein sequence ID" value="CAG0912626.1"/>
    <property type="molecule type" value="Genomic_DNA"/>
</dbReference>
<dbReference type="InterPro" id="IPR011388">
    <property type="entry name" value="DES1/DES2"/>
</dbReference>
<accession>A0A7R9BC94</accession>
<dbReference type="GO" id="GO:0016020">
    <property type="term" value="C:membrane"/>
    <property type="evidence" value="ECO:0007669"/>
    <property type="project" value="InterPro"/>
</dbReference>
<dbReference type="PANTHER" id="PTHR12879:SF8">
    <property type="entry name" value="SPHINGOLIPID DELTA(4)-DESATURASE DES1"/>
    <property type="match status" value="1"/>
</dbReference>